<dbReference type="InterPro" id="IPR036259">
    <property type="entry name" value="MFS_trans_sf"/>
</dbReference>
<dbReference type="OrthoDB" id="2985014at2759"/>
<feature type="non-terminal residue" evidence="4">
    <location>
        <position position="1"/>
    </location>
</feature>
<keyword evidence="5" id="KW-1185">Reference proteome</keyword>
<dbReference type="GO" id="GO:0022857">
    <property type="term" value="F:transmembrane transporter activity"/>
    <property type="evidence" value="ECO:0007669"/>
    <property type="project" value="InterPro"/>
</dbReference>
<protein>
    <recommendedName>
        <fullName evidence="3">Major facilitator superfamily (MFS) profile domain-containing protein</fullName>
    </recommendedName>
</protein>
<dbReference type="PROSITE" id="PS50850">
    <property type="entry name" value="MFS"/>
    <property type="match status" value="1"/>
</dbReference>
<feature type="transmembrane region" description="Helical" evidence="2">
    <location>
        <begin position="60"/>
        <end position="87"/>
    </location>
</feature>
<evidence type="ECO:0000256" key="1">
    <source>
        <dbReference type="ARBA" id="ARBA00004141"/>
    </source>
</evidence>
<evidence type="ECO:0000259" key="3">
    <source>
        <dbReference type="PROSITE" id="PS50850"/>
    </source>
</evidence>
<reference evidence="4 5" key="1">
    <citation type="submission" date="2014-03" db="EMBL/GenBank/DDBJ databases">
        <title>Draft genome of the hookworm Oesophagostomum dentatum.</title>
        <authorList>
            <person name="Mitreva M."/>
        </authorList>
    </citation>
    <scope>NUCLEOTIDE SEQUENCE [LARGE SCALE GENOMIC DNA]</scope>
    <source>
        <strain evidence="4 5">OD-Hann</strain>
    </source>
</reference>
<dbReference type="EMBL" id="KN613398">
    <property type="protein sequence ID" value="KHJ74773.1"/>
    <property type="molecule type" value="Genomic_DNA"/>
</dbReference>
<keyword evidence="2" id="KW-1133">Transmembrane helix</keyword>
<dbReference type="Gene3D" id="1.20.1250.20">
    <property type="entry name" value="MFS general substrate transporter like domains"/>
    <property type="match status" value="1"/>
</dbReference>
<dbReference type="SUPFAM" id="SSF103473">
    <property type="entry name" value="MFS general substrate transporter"/>
    <property type="match status" value="1"/>
</dbReference>
<feature type="transmembrane region" description="Helical" evidence="2">
    <location>
        <begin position="12"/>
        <end position="30"/>
    </location>
</feature>
<dbReference type="GO" id="GO:0016020">
    <property type="term" value="C:membrane"/>
    <property type="evidence" value="ECO:0007669"/>
    <property type="project" value="UniProtKB-SubCell"/>
</dbReference>
<evidence type="ECO:0000313" key="4">
    <source>
        <dbReference type="EMBL" id="KHJ74773.1"/>
    </source>
</evidence>
<dbReference type="AlphaFoldDB" id="A0A0B1RP10"/>
<gene>
    <name evidence="4" type="ORF">OESDEN_25611</name>
</gene>
<dbReference type="PANTHER" id="PTHR45757:SF17">
    <property type="entry name" value="MAJOR FACILITATOR SUPERFAMILY (MFS) PROFILE DOMAIN-CONTAINING PROTEIN"/>
    <property type="match status" value="1"/>
</dbReference>
<dbReference type="InterPro" id="IPR020846">
    <property type="entry name" value="MFS_dom"/>
</dbReference>
<comment type="subcellular location">
    <subcellularLocation>
        <location evidence="1">Membrane</location>
        <topology evidence="1">Multi-pass membrane protein</topology>
    </subcellularLocation>
</comment>
<organism evidence="4 5">
    <name type="scientific">Oesophagostomum dentatum</name>
    <name type="common">Nodular worm</name>
    <dbReference type="NCBI Taxonomy" id="61180"/>
    <lineage>
        <taxon>Eukaryota</taxon>
        <taxon>Metazoa</taxon>
        <taxon>Ecdysozoa</taxon>
        <taxon>Nematoda</taxon>
        <taxon>Chromadorea</taxon>
        <taxon>Rhabditida</taxon>
        <taxon>Rhabditina</taxon>
        <taxon>Rhabditomorpha</taxon>
        <taxon>Strongyloidea</taxon>
        <taxon>Strongylidae</taxon>
        <taxon>Oesophagostomum</taxon>
    </lineage>
</organism>
<name>A0A0B1RP10_OESDE</name>
<keyword evidence="2" id="KW-0472">Membrane</keyword>
<evidence type="ECO:0000256" key="2">
    <source>
        <dbReference type="SAM" id="Phobius"/>
    </source>
</evidence>
<evidence type="ECO:0000313" key="5">
    <source>
        <dbReference type="Proteomes" id="UP000053660"/>
    </source>
</evidence>
<accession>A0A0B1RP10</accession>
<sequence length="88" mass="9337">YPFLIAGITSTLSTFLIPIAARTGLVTLLIVRFFQGLAYSADFAAIGLVCVRWAPLSELAIYIALLTSFTPISAIVTNAISGLVGYLL</sequence>
<feature type="transmembrane region" description="Helical" evidence="2">
    <location>
        <begin position="37"/>
        <end position="54"/>
    </location>
</feature>
<keyword evidence="2" id="KW-0812">Transmembrane</keyword>
<proteinExistence type="predicted"/>
<feature type="domain" description="Major facilitator superfamily (MFS) profile" evidence="3">
    <location>
        <begin position="1"/>
        <end position="88"/>
    </location>
</feature>
<dbReference type="Proteomes" id="UP000053660">
    <property type="component" value="Unassembled WGS sequence"/>
</dbReference>
<dbReference type="PANTHER" id="PTHR45757">
    <property type="entry name" value="PROTEIN CBG23364-RELATED"/>
    <property type="match status" value="1"/>
</dbReference>